<dbReference type="PROSITE" id="PS01148">
    <property type="entry name" value="UPF0033"/>
    <property type="match status" value="1"/>
</dbReference>
<sequence>MAELEIDVRGQTCPVPLVECRKALKKASPGDLVIVKGTHPASKKEIPMACESMGLEVLDIEDKEEGKEWEIKIRR</sequence>
<dbReference type="Pfam" id="PF01206">
    <property type="entry name" value="TusA"/>
    <property type="match status" value="1"/>
</dbReference>
<dbReference type="OrthoDB" id="45650at2157"/>
<evidence type="ECO:0000313" key="3">
    <source>
        <dbReference type="Proteomes" id="UP000033111"/>
    </source>
</evidence>
<reference evidence="2 3" key="1">
    <citation type="submission" date="2014-07" db="EMBL/GenBank/DDBJ databases">
        <title>Methanogenic archaea and the global carbon cycle.</title>
        <authorList>
            <person name="Henriksen J.R."/>
            <person name="Luke J."/>
            <person name="Reinhart S."/>
            <person name="Benedict M.N."/>
            <person name="Youngblut N.D."/>
            <person name="Metcalf M.E."/>
            <person name="Whitaker R.J."/>
            <person name="Metcalf W.W."/>
        </authorList>
    </citation>
    <scope>NUCLEOTIDE SEQUENCE [LARGE SCALE GENOMIC DNA]</scope>
    <source>
        <strain evidence="2 3">T4/M</strain>
    </source>
</reference>
<dbReference type="PATRIC" id="fig|1434120.4.peg.919"/>
<dbReference type="InterPro" id="IPR001455">
    <property type="entry name" value="TusA-like"/>
</dbReference>
<dbReference type="Proteomes" id="UP000033111">
    <property type="component" value="Chromosome"/>
</dbReference>
<dbReference type="PANTHER" id="PTHR33279:SF18">
    <property type="entry name" value="SULFUR CARRIER PROTEIN MJ0990-RELATED"/>
    <property type="match status" value="1"/>
</dbReference>
<dbReference type="InterPro" id="IPR036868">
    <property type="entry name" value="TusA-like_sf"/>
</dbReference>
<feature type="domain" description="UPF0033" evidence="1">
    <location>
        <begin position="6"/>
        <end position="30"/>
    </location>
</feature>
<dbReference type="EMBL" id="CP009506">
    <property type="protein sequence ID" value="AKB27440.1"/>
    <property type="molecule type" value="Genomic_DNA"/>
</dbReference>
<dbReference type="CDD" id="cd00291">
    <property type="entry name" value="SirA_YedF_YeeD"/>
    <property type="match status" value="1"/>
</dbReference>
<proteinExistence type="predicted"/>
<dbReference type="GeneID" id="24859496"/>
<gene>
    <name evidence="2" type="ORF">MSSIT_0721</name>
</gene>
<dbReference type="Gene3D" id="3.30.110.40">
    <property type="entry name" value="TusA-like domain"/>
    <property type="match status" value="1"/>
</dbReference>
<evidence type="ECO:0000259" key="1">
    <source>
        <dbReference type="PROSITE" id="PS01148"/>
    </source>
</evidence>
<keyword evidence="3" id="KW-1185">Reference proteome</keyword>
<dbReference type="RefSeq" id="WP_048170165.1">
    <property type="nucleotide sequence ID" value="NZ_CP009506.1"/>
</dbReference>
<organism evidence="2 3">
    <name type="scientific">Methanosarcina siciliae T4/M</name>
    <dbReference type="NCBI Taxonomy" id="1434120"/>
    <lineage>
        <taxon>Archaea</taxon>
        <taxon>Methanobacteriati</taxon>
        <taxon>Methanobacteriota</taxon>
        <taxon>Stenosarchaea group</taxon>
        <taxon>Methanomicrobia</taxon>
        <taxon>Methanosarcinales</taxon>
        <taxon>Methanosarcinaceae</taxon>
        <taxon>Methanosarcina</taxon>
    </lineage>
</organism>
<dbReference type="SUPFAM" id="SSF64307">
    <property type="entry name" value="SirA-like"/>
    <property type="match status" value="1"/>
</dbReference>
<protein>
    <recommendedName>
        <fullName evidence="1">UPF0033 domain-containing protein</fullName>
    </recommendedName>
</protein>
<dbReference type="HOGENOM" id="CLU_165255_0_1_2"/>
<dbReference type="AlphaFoldDB" id="A0A0E3P4G8"/>
<evidence type="ECO:0000313" key="2">
    <source>
        <dbReference type="EMBL" id="AKB27440.1"/>
    </source>
</evidence>
<name>A0A0E3P4G8_9EURY</name>
<dbReference type="PANTHER" id="PTHR33279">
    <property type="entry name" value="SULFUR CARRIER PROTEIN YEDF-RELATED"/>
    <property type="match status" value="1"/>
</dbReference>
<dbReference type="KEGG" id="msw:MSSIT_0721"/>
<accession>A0A0E3P4G8</accession>